<dbReference type="STRING" id="680026.AB733_02905"/>
<name>A0A0J8Y2E1_9GAMM</name>
<reference evidence="1 2" key="1">
    <citation type="submission" date="2018-01" db="EMBL/GenBank/DDBJ databases">
        <title>Whole genome sequencing of Histamine producing bacteria.</title>
        <authorList>
            <person name="Butler K."/>
        </authorList>
    </citation>
    <scope>NUCLEOTIDE SEQUENCE [LARGE SCALE GENOMIC DNA]</scope>
    <source>
        <strain evidence="1 2">DSM 24669</strain>
    </source>
</reference>
<proteinExistence type="predicted"/>
<sequence>MPLLLSPLVLKVGTESDKEKLFGRENIAPEWIESDSYTGRAHLTLTDLALNYITRLSYLFKECVGCLPDGWQSQPILFLTPAFSSKEQTKALFSAYCKVLPQLSNHNKLYFYPYGRAACLLALKQIEQLLSDDISQVLIIAVDCHHSLCAPTQGGASGHHSEESHLTACDSIALVQAQSSDIGLILNWHGKSAQASVNEAGQGVANLFYLYCKQSNAAIDAMHLPLNNTLKIANEWLGQLSGIASVLNSDFKCLFNGIRVGDLGATMGIFNLLHTQSLYQSGELDTDQAILQLDLSDGLYQSAVLFGWQNENSDAA</sequence>
<dbReference type="Proteomes" id="UP000240481">
    <property type="component" value="Unassembled WGS sequence"/>
</dbReference>
<dbReference type="EMBL" id="PYLZ01000003">
    <property type="protein sequence ID" value="PSW25365.1"/>
    <property type="molecule type" value="Genomic_DNA"/>
</dbReference>
<dbReference type="OrthoDB" id="5811240at2"/>
<evidence type="ECO:0000313" key="2">
    <source>
        <dbReference type="Proteomes" id="UP000240481"/>
    </source>
</evidence>
<comment type="caution">
    <text evidence="1">The sequence shown here is derived from an EMBL/GenBank/DDBJ whole genome shotgun (WGS) entry which is preliminary data.</text>
</comment>
<organism evidence="1 2">
    <name type="scientific">Photobacterium swingsii</name>
    <dbReference type="NCBI Taxonomy" id="680026"/>
    <lineage>
        <taxon>Bacteria</taxon>
        <taxon>Pseudomonadati</taxon>
        <taxon>Pseudomonadota</taxon>
        <taxon>Gammaproteobacteria</taxon>
        <taxon>Vibrionales</taxon>
        <taxon>Vibrionaceae</taxon>
        <taxon>Photobacterium</taxon>
    </lineage>
</organism>
<evidence type="ECO:0000313" key="1">
    <source>
        <dbReference type="EMBL" id="PSW25365.1"/>
    </source>
</evidence>
<evidence type="ECO:0008006" key="3">
    <source>
        <dbReference type="Google" id="ProtNLM"/>
    </source>
</evidence>
<dbReference type="RefSeq" id="WP_048897421.1">
    <property type="nucleotide sequence ID" value="NZ_AP024853.1"/>
</dbReference>
<protein>
    <recommendedName>
        <fullName evidence="3">Beta-ketoacyl synthase N-terminal domain-containing protein</fullName>
    </recommendedName>
</protein>
<dbReference type="AlphaFoldDB" id="A0A0J8Y2E1"/>
<accession>A0A0J8Y2E1</accession>
<keyword evidence="2" id="KW-1185">Reference proteome</keyword>
<gene>
    <name evidence="1" type="ORF">C9I94_06840</name>
</gene>